<dbReference type="Gene3D" id="6.10.280.50">
    <property type="match status" value="1"/>
</dbReference>
<dbReference type="Proteomes" id="UP000263833">
    <property type="component" value="Unassembled WGS sequence"/>
</dbReference>
<dbReference type="RefSeq" id="WP_115549951.1">
    <property type="nucleotide sequence ID" value="NZ_QRGP01000002.1"/>
</dbReference>
<dbReference type="AlphaFoldDB" id="A0A371B5J1"/>
<protein>
    <submittedName>
        <fullName evidence="1">DUF465 domain-containing protein</fullName>
    </submittedName>
</protein>
<evidence type="ECO:0000313" key="1">
    <source>
        <dbReference type="EMBL" id="RDV02849.1"/>
    </source>
</evidence>
<dbReference type="OrthoDB" id="7585987at2"/>
<gene>
    <name evidence="1" type="ORF">DXH95_13040</name>
</gene>
<proteinExistence type="predicted"/>
<name>A0A371B5J1_9SPHN</name>
<dbReference type="InterPro" id="IPR038444">
    <property type="entry name" value="DUF465_sf"/>
</dbReference>
<keyword evidence="2" id="KW-1185">Reference proteome</keyword>
<organism evidence="1 2">
    <name type="scientific">Sphingorhabdus pulchriflava</name>
    <dbReference type="NCBI Taxonomy" id="2292257"/>
    <lineage>
        <taxon>Bacteria</taxon>
        <taxon>Pseudomonadati</taxon>
        <taxon>Pseudomonadota</taxon>
        <taxon>Alphaproteobacteria</taxon>
        <taxon>Sphingomonadales</taxon>
        <taxon>Sphingomonadaceae</taxon>
        <taxon>Sphingorhabdus</taxon>
    </lineage>
</organism>
<dbReference type="EMBL" id="QRGP01000002">
    <property type="protein sequence ID" value="RDV02849.1"/>
    <property type="molecule type" value="Genomic_DNA"/>
</dbReference>
<dbReference type="InterPro" id="IPR007420">
    <property type="entry name" value="DUF465"/>
</dbReference>
<dbReference type="Pfam" id="PF04325">
    <property type="entry name" value="DUF465"/>
    <property type="match status" value="1"/>
</dbReference>
<accession>A0A371B5J1</accession>
<comment type="caution">
    <text evidence="1">The sequence shown here is derived from an EMBL/GenBank/DDBJ whole genome shotgun (WGS) entry which is preliminary data.</text>
</comment>
<reference evidence="2" key="1">
    <citation type="submission" date="2018-08" db="EMBL/GenBank/DDBJ databases">
        <authorList>
            <person name="Kim S.-J."/>
            <person name="Jung G.-Y."/>
        </authorList>
    </citation>
    <scope>NUCLEOTIDE SEQUENCE [LARGE SCALE GENOMIC DNA]</scope>
    <source>
        <strain evidence="2">GY_G</strain>
    </source>
</reference>
<sequence>MSERTFRLMQYHQKLDEELRAEMRSNWPSFARIQRLKRMKLAVKDKLQALVAKGRKTPKPA</sequence>
<evidence type="ECO:0000313" key="2">
    <source>
        <dbReference type="Proteomes" id="UP000263833"/>
    </source>
</evidence>